<dbReference type="Proteomes" id="UP000799753">
    <property type="component" value="Unassembled WGS sequence"/>
</dbReference>
<evidence type="ECO:0000256" key="3">
    <source>
        <dbReference type="ARBA" id="ARBA00023002"/>
    </source>
</evidence>
<evidence type="ECO:0000313" key="5">
    <source>
        <dbReference type="Proteomes" id="UP000799753"/>
    </source>
</evidence>
<comment type="similarity">
    <text evidence="1">Belongs to the short-chain dehydrogenases/reductases (SDR) family.</text>
</comment>
<sequence length="282" mass="29403">MSEFDPATLFGVKGLVAVITGGGTGIGLIIAQALEANGAIVYILGRRQEKLDEAASTAKHANIHTISADVTSKDDLSAAAKHIEEKEGFINLLIANSGVMGPTSQGLAKDASLDELQSFLFSRSSEAFTNTLAVNTTAVYFTIAAFLGLLGKGNEKGNVEQKSQVVAVGSIGGFSRVPSSGYAYPASKSGVTHLMKQFATSLVPYGIRSNVICPGLYPTELSSGVIQDRTEFPKDFIPLQRAGTVDDMAGAALFLCSKAGAYINGNVLVTDGGRMSVLPATY</sequence>
<dbReference type="EMBL" id="MU006779">
    <property type="protein sequence ID" value="KAF2644068.1"/>
    <property type="molecule type" value="Genomic_DNA"/>
</dbReference>
<dbReference type="Gene3D" id="3.40.50.720">
    <property type="entry name" value="NAD(P)-binding Rossmann-like Domain"/>
    <property type="match status" value="1"/>
</dbReference>
<evidence type="ECO:0000256" key="2">
    <source>
        <dbReference type="ARBA" id="ARBA00022857"/>
    </source>
</evidence>
<keyword evidence="5" id="KW-1185">Reference proteome</keyword>
<dbReference type="SUPFAM" id="SSF51735">
    <property type="entry name" value="NAD(P)-binding Rossmann-fold domains"/>
    <property type="match status" value="1"/>
</dbReference>
<dbReference type="CDD" id="cd05233">
    <property type="entry name" value="SDR_c"/>
    <property type="match status" value="1"/>
</dbReference>
<name>A0A6A6SCF4_9PLEO</name>
<evidence type="ECO:0000256" key="1">
    <source>
        <dbReference type="ARBA" id="ARBA00006484"/>
    </source>
</evidence>
<dbReference type="GO" id="GO:0016491">
    <property type="term" value="F:oxidoreductase activity"/>
    <property type="evidence" value="ECO:0007669"/>
    <property type="project" value="UniProtKB-KW"/>
</dbReference>
<dbReference type="InterPro" id="IPR052178">
    <property type="entry name" value="Sec_Metab_Biosynth_SDR"/>
</dbReference>
<dbReference type="PRINTS" id="PR00081">
    <property type="entry name" value="GDHRDH"/>
</dbReference>
<reference evidence="4" key="1">
    <citation type="journal article" date="2020" name="Stud. Mycol.">
        <title>101 Dothideomycetes genomes: a test case for predicting lifestyles and emergence of pathogens.</title>
        <authorList>
            <person name="Haridas S."/>
            <person name="Albert R."/>
            <person name="Binder M."/>
            <person name="Bloem J."/>
            <person name="Labutti K."/>
            <person name="Salamov A."/>
            <person name="Andreopoulos B."/>
            <person name="Baker S."/>
            <person name="Barry K."/>
            <person name="Bills G."/>
            <person name="Bluhm B."/>
            <person name="Cannon C."/>
            <person name="Castanera R."/>
            <person name="Culley D."/>
            <person name="Daum C."/>
            <person name="Ezra D."/>
            <person name="Gonzalez J."/>
            <person name="Henrissat B."/>
            <person name="Kuo A."/>
            <person name="Liang C."/>
            <person name="Lipzen A."/>
            <person name="Lutzoni F."/>
            <person name="Magnuson J."/>
            <person name="Mondo S."/>
            <person name="Nolan M."/>
            <person name="Ohm R."/>
            <person name="Pangilinan J."/>
            <person name="Park H.-J."/>
            <person name="Ramirez L."/>
            <person name="Alfaro M."/>
            <person name="Sun H."/>
            <person name="Tritt A."/>
            <person name="Yoshinaga Y."/>
            <person name="Zwiers L.-H."/>
            <person name="Turgeon B."/>
            <person name="Goodwin S."/>
            <person name="Spatafora J."/>
            <person name="Crous P."/>
            <person name="Grigoriev I."/>
        </authorList>
    </citation>
    <scope>NUCLEOTIDE SEQUENCE</scope>
    <source>
        <strain evidence="4">CBS 473.64</strain>
    </source>
</reference>
<dbReference type="PANTHER" id="PTHR43618:SF18">
    <property type="entry name" value="SHORT CHAIN DEHYDROGENASE_REDUCTASE FAMILY (AFU_ORTHOLOGUE AFUA_5G12480)"/>
    <property type="match status" value="1"/>
</dbReference>
<dbReference type="InterPro" id="IPR020904">
    <property type="entry name" value="Sc_DH/Rdtase_CS"/>
</dbReference>
<dbReference type="PANTHER" id="PTHR43618">
    <property type="entry name" value="7-ALPHA-HYDROXYSTEROID DEHYDROGENASE"/>
    <property type="match status" value="1"/>
</dbReference>
<gene>
    <name evidence="4" type="ORF">P280DRAFT_466755</name>
</gene>
<keyword evidence="2" id="KW-0521">NADP</keyword>
<dbReference type="Pfam" id="PF13561">
    <property type="entry name" value="adh_short_C2"/>
    <property type="match status" value="1"/>
</dbReference>
<proteinExistence type="inferred from homology"/>
<evidence type="ECO:0000313" key="4">
    <source>
        <dbReference type="EMBL" id="KAF2644068.1"/>
    </source>
</evidence>
<dbReference type="PROSITE" id="PS00061">
    <property type="entry name" value="ADH_SHORT"/>
    <property type="match status" value="1"/>
</dbReference>
<keyword evidence="3" id="KW-0560">Oxidoreductase</keyword>
<organism evidence="4 5">
    <name type="scientific">Massarina eburnea CBS 473.64</name>
    <dbReference type="NCBI Taxonomy" id="1395130"/>
    <lineage>
        <taxon>Eukaryota</taxon>
        <taxon>Fungi</taxon>
        <taxon>Dikarya</taxon>
        <taxon>Ascomycota</taxon>
        <taxon>Pezizomycotina</taxon>
        <taxon>Dothideomycetes</taxon>
        <taxon>Pleosporomycetidae</taxon>
        <taxon>Pleosporales</taxon>
        <taxon>Massarineae</taxon>
        <taxon>Massarinaceae</taxon>
        <taxon>Massarina</taxon>
    </lineage>
</organism>
<protein>
    <submittedName>
        <fullName evidence="4">NAD(P)-binding protein</fullName>
    </submittedName>
</protein>
<accession>A0A6A6SCF4</accession>
<dbReference type="InterPro" id="IPR036291">
    <property type="entry name" value="NAD(P)-bd_dom_sf"/>
</dbReference>
<dbReference type="AlphaFoldDB" id="A0A6A6SCF4"/>
<dbReference type="InterPro" id="IPR002347">
    <property type="entry name" value="SDR_fam"/>
</dbReference>
<dbReference type="OrthoDB" id="2898618at2759"/>